<feature type="domain" description="HTH cro/C1-type" evidence="5">
    <location>
        <begin position="4"/>
        <end position="47"/>
    </location>
</feature>
<sequence>MKPTIYDVAKEAGVSIATVSKVINNNGRIGESTIKRVLAVMDSLDYQPSGVAAALAGKKTFTIGVLVPDISNSFFSEMAKLLENNAREAGYALIICSTYYQIDREQMYLDLLIKKEVDGIIIATDPLNIEAFNKVKVRQIPVVLFTIDEMSFSTHVVTTDDFRGGYLAGRYLMENGHRKITVILEEGRKNSITRLKGFKEAIGEQNVTLSENQLYTSKSSILEAREIARSLLASEEIPTAVFCFTDLIAMVLIKEARILGISVPEELSVVGYDNTLLAELCDPELTTVAQPIKELAKHTIDQIVHSISYPEGEWKRIVLMPELKEGKSVKIIKEVKID</sequence>
<dbReference type="AlphaFoldDB" id="A0A3A9K9H4"/>
<dbReference type="GO" id="GO:0000976">
    <property type="term" value="F:transcription cis-regulatory region binding"/>
    <property type="evidence" value="ECO:0007669"/>
    <property type="project" value="TreeGrafter"/>
</dbReference>
<dbReference type="PROSITE" id="PS50932">
    <property type="entry name" value="HTH_LACI_2"/>
    <property type="match status" value="1"/>
</dbReference>
<dbReference type="PROSITE" id="PS50943">
    <property type="entry name" value="HTH_CROC1"/>
    <property type="match status" value="1"/>
</dbReference>
<dbReference type="InterPro" id="IPR028082">
    <property type="entry name" value="Peripla_BP_I"/>
</dbReference>
<comment type="caution">
    <text evidence="6">The sequence shown here is derived from an EMBL/GenBank/DDBJ whole genome shotgun (WGS) entry which is preliminary data.</text>
</comment>
<dbReference type="GO" id="GO:0003700">
    <property type="term" value="F:DNA-binding transcription factor activity"/>
    <property type="evidence" value="ECO:0007669"/>
    <property type="project" value="TreeGrafter"/>
</dbReference>
<keyword evidence="7" id="KW-1185">Reference proteome</keyword>
<evidence type="ECO:0000259" key="5">
    <source>
        <dbReference type="PROSITE" id="PS50943"/>
    </source>
</evidence>
<dbReference type="Pfam" id="PF00356">
    <property type="entry name" value="LacI"/>
    <property type="match status" value="1"/>
</dbReference>
<reference evidence="6 7" key="1">
    <citation type="submission" date="2017-10" db="EMBL/GenBank/DDBJ databases">
        <title>Bacillus sp. nov., a halophilic bacterium isolated from a Keqin Lake.</title>
        <authorList>
            <person name="Wang H."/>
        </authorList>
    </citation>
    <scope>NUCLEOTIDE SEQUENCE [LARGE SCALE GENOMIC DNA]</scope>
    <source>
        <strain evidence="6 7">KCTC 13187</strain>
    </source>
</reference>
<evidence type="ECO:0000256" key="2">
    <source>
        <dbReference type="ARBA" id="ARBA00023125"/>
    </source>
</evidence>
<evidence type="ECO:0000313" key="6">
    <source>
        <dbReference type="EMBL" id="RKL67051.1"/>
    </source>
</evidence>
<dbReference type="EMBL" id="PDOE01000004">
    <property type="protein sequence ID" value="RKL67051.1"/>
    <property type="molecule type" value="Genomic_DNA"/>
</dbReference>
<dbReference type="InterPro" id="IPR046335">
    <property type="entry name" value="LacI/GalR-like_sensor"/>
</dbReference>
<evidence type="ECO:0000256" key="1">
    <source>
        <dbReference type="ARBA" id="ARBA00023015"/>
    </source>
</evidence>
<dbReference type="SMART" id="SM00354">
    <property type="entry name" value="HTH_LACI"/>
    <property type="match status" value="1"/>
</dbReference>
<proteinExistence type="predicted"/>
<dbReference type="OrthoDB" id="9784962at2"/>
<dbReference type="PANTHER" id="PTHR30146:SF147">
    <property type="entry name" value="HTH-TYPE TRANSCRIPTIONAL REGULATOR DEGA"/>
    <property type="match status" value="1"/>
</dbReference>
<dbReference type="InterPro" id="IPR010982">
    <property type="entry name" value="Lambda_DNA-bd_dom_sf"/>
</dbReference>
<keyword evidence="2" id="KW-0238">DNA-binding</keyword>
<dbReference type="Proteomes" id="UP000281498">
    <property type="component" value="Unassembled WGS sequence"/>
</dbReference>
<evidence type="ECO:0000256" key="3">
    <source>
        <dbReference type="ARBA" id="ARBA00023163"/>
    </source>
</evidence>
<dbReference type="PANTHER" id="PTHR30146">
    <property type="entry name" value="LACI-RELATED TRANSCRIPTIONAL REPRESSOR"/>
    <property type="match status" value="1"/>
</dbReference>
<dbReference type="Gene3D" id="3.40.50.2300">
    <property type="match status" value="2"/>
</dbReference>
<dbReference type="SUPFAM" id="SSF47413">
    <property type="entry name" value="lambda repressor-like DNA-binding domains"/>
    <property type="match status" value="1"/>
</dbReference>
<dbReference type="PROSITE" id="PS00356">
    <property type="entry name" value="HTH_LACI_1"/>
    <property type="match status" value="1"/>
</dbReference>
<gene>
    <name evidence="6" type="ORF">CR203_11065</name>
</gene>
<organism evidence="6 7">
    <name type="scientific">Salipaludibacillus neizhouensis</name>
    <dbReference type="NCBI Taxonomy" id="885475"/>
    <lineage>
        <taxon>Bacteria</taxon>
        <taxon>Bacillati</taxon>
        <taxon>Bacillota</taxon>
        <taxon>Bacilli</taxon>
        <taxon>Bacillales</taxon>
        <taxon>Bacillaceae</taxon>
    </lineage>
</organism>
<keyword evidence="3" id="KW-0804">Transcription</keyword>
<dbReference type="SUPFAM" id="SSF53822">
    <property type="entry name" value="Periplasmic binding protein-like I"/>
    <property type="match status" value="1"/>
</dbReference>
<keyword evidence="1" id="KW-0805">Transcription regulation</keyword>
<accession>A0A3A9K9H4</accession>
<dbReference type="InterPro" id="IPR001387">
    <property type="entry name" value="Cro/C1-type_HTH"/>
</dbReference>
<evidence type="ECO:0000259" key="4">
    <source>
        <dbReference type="PROSITE" id="PS50932"/>
    </source>
</evidence>
<dbReference type="Pfam" id="PF13377">
    <property type="entry name" value="Peripla_BP_3"/>
    <property type="match status" value="1"/>
</dbReference>
<dbReference type="CDD" id="cd01392">
    <property type="entry name" value="HTH_LacI"/>
    <property type="match status" value="1"/>
</dbReference>
<dbReference type="InterPro" id="IPR000843">
    <property type="entry name" value="HTH_LacI"/>
</dbReference>
<dbReference type="Gene3D" id="1.10.260.40">
    <property type="entry name" value="lambda repressor-like DNA-binding domains"/>
    <property type="match status" value="1"/>
</dbReference>
<dbReference type="PRINTS" id="PR00036">
    <property type="entry name" value="HTHLACI"/>
</dbReference>
<protein>
    <submittedName>
        <fullName evidence="6">LacI family transcriptional regulator</fullName>
    </submittedName>
</protein>
<feature type="domain" description="HTH lacI-type" evidence="4">
    <location>
        <begin position="3"/>
        <end position="57"/>
    </location>
</feature>
<name>A0A3A9K9H4_9BACI</name>
<dbReference type="RefSeq" id="WP_110937463.1">
    <property type="nucleotide sequence ID" value="NZ_KZ614146.1"/>
</dbReference>
<evidence type="ECO:0000313" key="7">
    <source>
        <dbReference type="Proteomes" id="UP000281498"/>
    </source>
</evidence>